<evidence type="ECO:0000313" key="4">
    <source>
        <dbReference type="Proteomes" id="UP000799766"/>
    </source>
</evidence>
<dbReference type="AlphaFoldDB" id="A0A6A6NPV7"/>
<feature type="compositionally biased region" description="Basic and acidic residues" evidence="1">
    <location>
        <begin position="966"/>
        <end position="982"/>
    </location>
</feature>
<feature type="compositionally biased region" description="Acidic residues" evidence="1">
    <location>
        <begin position="1055"/>
        <end position="1082"/>
    </location>
</feature>
<evidence type="ECO:0000259" key="2">
    <source>
        <dbReference type="Pfam" id="PF12231"/>
    </source>
</evidence>
<protein>
    <submittedName>
        <fullName evidence="3">Rap1-interacting factor 1 N terminal-domain-containing protein</fullName>
    </submittedName>
</protein>
<accession>A0A6A6NPV7</accession>
<feature type="region of interest" description="Disordered" evidence="1">
    <location>
        <begin position="80"/>
        <end position="238"/>
    </location>
</feature>
<dbReference type="EMBL" id="MU001695">
    <property type="protein sequence ID" value="KAF2453825.1"/>
    <property type="molecule type" value="Genomic_DNA"/>
</dbReference>
<gene>
    <name evidence="3" type="ORF">BDY21DRAFT_374609</name>
</gene>
<keyword evidence="4" id="KW-1185">Reference proteome</keyword>
<reference evidence="3" key="1">
    <citation type="journal article" date="2020" name="Stud. Mycol.">
        <title>101 Dothideomycetes genomes: a test case for predicting lifestyles and emergence of pathogens.</title>
        <authorList>
            <person name="Haridas S."/>
            <person name="Albert R."/>
            <person name="Binder M."/>
            <person name="Bloem J."/>
            <person name="Labutti K."/>
            <person name="Salamov A."/>
            <person name="Andreopoulos B."/>
            <person name="Baker S."/>
            <person name="Barry K."/>
            <person name="Bills G."/>
            <person name="Bluhm B."/>
            <person name="Cannon C."/>
            <person name="Castanera R."/>
            <person name="Culley D."/>
            <person name="Daum C."/>
            <person name="Ezra D."/>
            <person name="Gonzalez J."/>
            <person name="Henrissat B."/>
            <person name="Kuo A."/>
            <person name="Liang C."/>
            <person name="Lipzen A."/>
            <person name="Lutzoni F."/>
            <person name="Magnuson J."/>
            <person name="Mondo S."/>
            <person name="Nolan M."/>
            <person name="Ohm R."/>
            <person name="Pangilinan J."/>
            <person name="Park H.-J."/>
            <person name="Ramirez L."/>
            <person name="Alfaro M."/>
            <person name="Sun H."/>
            <person name="Tritt A."/>
            <person name="Yoshinaga Y."/>
            <person name="Zwiers L.-H."/>
            <person name="Turgeon B."/>
            <person name="Goodwin S."/>
            <person name="Spatafora J."/>
            <person name="Crous P."/>
            <person name="Grigoriev I."/>
        </authorList>
    </citation>
    <scope>NUCLEOTIDE SEQUENCE</scope>
    <source>
        <strain evidence="3">ATCC 16933</strain>
    </source>
</reference>
<organism evidence="3 4">
    <name type="scientific">Lineolata rhizophorae</name>
    <dbReference type="NCBI Taxonomy" id="578093"/>
    <lineage>
        <taxon>Eukaryota</taxon>
        <taxon>Fungi</taxon>
        <taxon>Dikarya</taxon>
        <taxon>Ascomycota</taxon>
        <taxon>Pezizomycotina</taxon>
        <taxon>Dothideomycetes</taxon>
        <taxon>Dothideomycetes incertae sedis</taxon>
        <taxon>Lineolatales</taxon>
        <taxon>Lineolataceae</taxon>
        <taxon>Lineolata</taxon>
    </lineage>
</organism>
<evidence type="ECO:0000313" key="3">
    <source>
        <dbReference type="EMBL" id="KAF2453825.1"/>
    </source>
</evidence>
<sequence length="1195" mass="130297">MPALRKGSRTRSATAAKSGAMSPSVAASPLRDVDANAHSAVIDPATGIDHDTVETIDGAIHFLSGAFESTHLDLPSLSARACTGTPPRCRQRPMPKYLKLNPASKRPCPLDEAVELSSSSPIRRASPPGPTAAALDEAIDIPSSSDAPSAGDEAVGADPVDPPSSPPVVRPDTPPPAPSPAKRRRVDFNPSDDFISPPTSPFLARKPDRKPLPSAHTLKSILKRPCPLPESPSDPMSASLTQAPEAGDFVAFPDTLEWAVQQLSTGDRLACRDAYTTLIKTVKAYGNTPEIAPMKVKMALFMVFFRRDLVLPTSGEHSVNKFLVVNAIRLLDLCMDWPILAEAVDDGDFCTFVLDQAIAFLSNAIGAHVKHEVGIYLHILSHINFKICSLPQIRISRLFDCLDKVKSHVQFAAILEWRLLVYGHMLSQLRQLMINWMPRWLPTVFDAMFHDHPQVRETAIEIGVTAGATVGDSSLACRKLMNFLTTKEAKEHVKDWTQQDKKQKENKEEYDRPYIDRLLARLRNMFESNGGVDSEYVPQIGGVIILFLQTQRARLESWPYLRPWLSVTVQHAMNFGRLQTKLRAYKAWQQLIYVVRPDLTTSEPIRRMLGQPFAVLGAKDEKKGLSRPAKVGLWDAFCALLYCSMLPGAPPALLDVSWEAYGGPILPLIADDSQQGVLRTCRILTAQLGGRKNTTWDLRRVLSDNEPVRPEELARLNPQWVRSRIDKLLPLVSVCLDRAPWNTNGTAQLATPEPVWCNLMHSVALAGAQEVLVSSEFTTAITHIMNYLHDVGCRHATSLNTDSLPMWIQRFKLLCSTVVEHLGPSGHMNNELLIMLQNGAFEPVSSHRAAANGDRVTPMAVLDRWIHPIAGGAPKSGKAVSLPEKTGLADPAAPLLGLAGTAAAAEHDTSEIETQTALHEEVDTHIPDQEDDAPDVEPHAALEDDPEAQVPELEDEAPAIEPQATSHDENDVNEHMSDHEDDTHNCACCRYDPNDEEIFVPPSERTAAAATPAPAPARVAFERRAVAIDEEVHLQLQSEMAAASGRLPLATRVEDDGDVEDAAADDEPPTTDEDVEMQDAADESLGVTDDSEAAAIEEGAVARTGPAEPAEPVLPPPHRKRPQPMAATPRPHSSSAVPPADGARTAGIVARLQAMRAELAGLRGLTRDEVAGVNEALFELTGELYVARRAPEEGE</sequence>
<feature type="compositionally biased region" description="Low complexity" evidence="1">
    <location>
        <begin position="117"/>
        <end position="126"/>
    </location>
</feature>
<feature type="region of interest" description="Disordered" evidence="1">
    <location>
        <begin position="961"/>
        <end position="982"/>
    </location>
</feature>
<feature type="domain" description="Telomere-associated protein Rif1 N-terminal" evidence="2">
    <location>
        <begin position="265"/>
        <end position="661"/>
    </location>
</feature>
<feature type="compositionally biased region" description="Pro residues" evidence="1">
    <location>
        <begin position="160"/>
        <end position="179"/>
    </location>
</feature>
<feature type="region of interest" description="Disordered" evidence="1">
    <location>
        <begin position="1"/>
        <end position="27"/>
    </location>
</feature>
<dbReference type="InterPro" id="IPR022031">
    <property type="entry name" value="Rif1_N"/>
</dbReference>
<dbReference type="OrthoDB" id="5399929at2759"/>
<proteinExistence type="predicted"/>
<evidence type="ECO:0000256" key="1">
    <source>
        <dbReference type="SAM" id="MobiDB-lite"/>
    </source>
</evidence>
<dbReference type="Pfam" id="PF12231">
    <property type="entry name" value="Rif1_N"/>
    <property type="match status" value="1"/>
</dbReference>
<name>A0A6A6NPV7_9PEZI</name>
<dbReference type="Proteomes" id="UP000799766">
    <property type="component" value="Unassembled WGS sequence"/>
</dbReference>
<feature type="region of interest" description="Disordered" evidence="1">
    <location>
        <begin position="1047"/>
        <end position="1144"/>
    </location>
</feature>